<keyword evidence="1" id="KW-0812">Transmembrane</keyword>
<dbReference type="OrthoDB" id="6707137at2"/>
<keyword evidence="3" id="KW-1185">Reference proteome</keyword>
<comment type="caution">
    <text evidence="2">The sequence shown here is derived from an EMBL/GenBank/DDBJ whole genome shotgun (WGS) entry which is preliminary data.</text>
</comment>
<evidence type="ECO:0000256" key="1">
    <source>
        <dbReference type="SAM" id="Phobius"/>
    </source>
</evidence>
<dbReference type="RefSeq" id="WP_086204467.1">
    <property type="nucleotide sequence ID" value="NZ_NEGB01000009.1"/>
</dbReference>
<accession>A0A1Y3C8X1</accession>
<dbReference type="InterPro" id="IPR047730">
    <property type="entry name" value="ABZJ_00895-like"/>
</dbReference>
<reference evidence="2 3" key="1">
    <citation type="submission" date="2017-04" db="EMBL/GenBank/DDBJ databases">
        <title>High diversity of culturable Acinetobacter species in natural soil and water ecosystems.</title>
        <authorList>
            <person name="Nemec A."/>
            <person name="Radolfova-Krizova L."/>
        </authorList>
    </citation>
    <scope>NUCLEOTIDE SEQUENCE [LARGE SCALE GENOMIC DNA]</scope>
    <source>
        <strain evidence="2 3">ANC 4999</strain>
    </source>
</reference>
<keyword evidence="1" id="KW-1133">Transmembrane helix</keyword>
<evidence type="ECO:0000313" key="2">
    <source>
        <dbReference type="EMBL" id="OTG63488.1"/>
    </source>
</evidence>
<dbReference type="Proteomes" id="UP000242765">
    <property type="component" value="Unassembled WGS sequence"/>
</dbReference>
<dbReference type="EMBL" id="NEGB01000009">
    <property type="protein sequence ID" value="OTG63488.1"/>
    <property type="molecule type" value="Genomic_DNA"/>
</dbReference>
<name>A0A1Y3C8X1_9GAMM</name>
<protein>
    <submittedName>
        <fullName evidence="2">Uncharacterized protein</fullName>
    </submittedName>
</protein>
<evidence type="ECO:0000313" key="3">
    <source>
        <dbReference type="Proteomes" id="UP000242765"/>
    </source>
</evidence>
<gene>
    <name evidence="2" type="ORF">B9T28_13310</name>
</gene>
<dbReference type="NCBIfam" id="NF038216">
    <property type="entry name" value="ABZJ_00895_fam"/>
    <property type="match status" value="1"/>
</dbReference>
<feature type="transmembrane region" description="Helical" evidence="1">
    <location>
        <begin position="112"/>
        <end position="135"/>
    </location>
</feature>
<keyword evidence="1" id="KW-0472">Membrane</keyword>
<feature type="transmembrane region" description="Helical" evidence="1">
    <location>
        <begin position="7"/>
        <end position="27"/>
    </location>
</feature>
<feature type="transmembrane region" description="Helical" evidence="1">
    <location>
        <begin position="71"/>
        <end position="92"/>
    </location>
</feature>
<organism evidence="2 3">
    <name type="scientific">Acinetobacter silvestris</name>
    <dbReference type="NCBI Taxonomy" id="1977882"/>
    <lineage>
        <taxon>Bacteria</taxon>
        <taxon>Pseudomonadati</taxon>
        <taxon>Pseudomonadota</taxon>
        <taxon>Gammaproteobacteria</taxon>
        <taxon>Moraxellales</taxon>
        <taxon>Moraxellaceae</taxon>
        <taxon>Acinetobacter</taxon>
    </lineage>
</organism>
<dbReference type="AlphaFoldDB" id="A0A1Y3C8X1"/>
<proteinExistence type="predicted"/>
<sequence length="148" mass="17462">MVSLNQYYVWFFILCFVLTLIAGVLMVFLPNEIAGVLTAIPYLIAMIIVLHKFLKQQQRAPTHEERKKITFAFTLIFWGYNLIGMLAGVTYFSRNDPEIWSTFVMYMQNPQFLVTALIMMLFLAVPLYLITYWFYGKQAQRMANKMFR</sequence>
<feature type="transmembrane region" description="Helical" evidence="1">
    <location>
        <begin position="33"/>
        <end position="50"/>
    </location>
</feature>